<evidence type="ECO:0000256" key="1">
    <source>
        <dbReference type="SAM" id="SignalP"/>
    </source>
</evidence>
<dbReference type="InterPro" id="IPR013783">
    <property type="entry name" value="Ig-like_fold"/>
</dbReference>
<keyword evidence="4" id="KW-1185">Reference proteome</keyword>
<evidence type="ECO:0000313" key="3">
    <source>
        <dbReference type="EMBL" id="KIC93007.1"/>
    </source>
</evidence>
<dbReference type="Gene3D" id="3.40.50.1820">
    <property type="entry name" value="alpha/beta hydrolase"/>
    <property type="match status" value="1"/>
</dbReference>
<dbReference type="OrthoDB" id="9803578at2"/>
<dbReference type="EMBL" id="JSVC01000024">
    <property type="protein sequence ID" value="KIC93007.1"/>
    <property type="molecule type" value="Genomic_DNA"/>
</dbReference>
<dbReference type="Proteomes" id="UP000031408">
    <property type="component" value="Unassembled WGS sequence"/>
</dbReference>
<protein>
    <recommendedName>
        <fullName evidence="2">CBM20 domain-containing protein</fullName>
    </recommendedName>
</protein>
<proteinExistence type="predicted"/>
<dbReference type="InterPro" id="IPR050583">
    <property type="entry name" value="Mycobacterial_A85_antigen"/>
</dbReference>
<dbReference type="PANTHER" id="PTHR48098:SF6">
    <property type="entry name" value="FERRI-BACILLIBACTIN ESTERASE BESA"/>
    <property type="match status" value="1"/>
</dbReference>
<comment type="caution">
    <text evidence="3">The sequence shown here is derived from an EMBL/GenBank/DDBJ whole genome shotgun (WGS) entry which is preliminary data.</text>
</comment>
<dbReference type="Gene3D" id="2.60.40.10">
    <property type="entry name" value="Immunoglobulins"/>
    <property type="match status" value="1"/>
</dbReference>
<evidence type="ECO:0000313" key="4">
    <source>
        <dbReference type="Proteomes" id="UP000031408"/>
    </source>
</evidence>
<dbReference type="SUPFAM" id="SSF81296">
    <property type="entry name" value="E set domains"/>
    <property type="match status" value="1"/>
</dbReference>
<dbReference type="InterPro" id="IPR002044">
    <property type="entry name" value="CBM20"/>
</dbReference>
<dbReference type="InterPro" id="IPR000801">
    <property type="entry name" value="Esterase-like"/>
</dbReference>
<dbReference type="InterPro" id="IPR029058">
    <property type="entry name" value="AB_hydrolase_fold"/>
</dbReference>
<accession>A0A0C1KZA4</accession>
<reference evidence="3 4" key="1">
    <citation type="submission" date="2014-11" db="EMBL/GenBank/DDBJ databases">
        <title>Genome sequence of Flavihumibacter solisilvae 3-3.</title>
        <authorList>
            <person name="Zhou G."/>
            <person name="Li M."/>
            <person name="Wang G."/>
        </authorList>
    </citation>
    <scope>NUCLEOTIDE SEQUENCE [LARGE SCALE GENOMIC DNA]</scope>
    <source>
        <strain evidence="3 4">3-3</strain>
    </source>
</reference>
<name>A0A0C1KZA4_9BACT</name>
<dbReference type="RefSeq" id="WP_039143086.1">
    <property type="nucleotide sequence ID" value="NZ_JSVC01000024.1"/>
</dbReference>
<gene>
    <name evidence="3" type="ORF">OI18_19850</name>
</gene>
<feature type="chain" id="PRO_5002152845" description="CBM20 domain-containing protein" evidence="1">
    <location>
        <begin position="21"/>
        <end position="382"/>
    </location>
</feature>
<feature type="signal peptide" evidence="1">
    <location>
        <begin position="1"/>
        <end position="20"/>
    </location>
</feature>
<dbReference type="PANTHER" id="PTHR48098">
    <property type="entry name" value="ENTEROCHELIN ESTERASE-RELATED"/>
    <property type="match status" value="1"/>
</dbReference>
<organism evidence="3 4">
    <name type="scientific">Flavihumibacter solisilvae</name>
    <dbReference type="NCBI Taxonomy" id="1349421"/>
    <lineage>
        <taxon>Bacteria</taxon>
        <taxon>Pseudomonadati</taxon>
        <taxon>Bacteroidota</taxon>
        <taxon>Chitinophagia</taxon>
        <taxon>Chitinophagales</taxon>
        <taxon>Chitinophagaceae</taxon>
        <taxon>Flavihumibacter</taxon>
    </lineage>
</organism>
<dbReference type="CDD" id="cd02859">
    <property type="entry name" value="E_set_AMPKbeta_like_N"/>
    <property type="match status" value="1"/>
</dbReference>
<sequence length="382" mass="43297">MKRLTCLFLIISVCLCQATAQYKVVIRITSLPASPQASEVFIAGDFNNWNPSDPNSRLQKGAQGLFFFEGSNVPSGTYVYKFTRGSWETVETNFKGQSIDNRTLTITSDTMVSLTIEGWQDAVKSAPPKVVSTASPQVRWLDTAFAIPQLERSRRIWIYLPANYDKSAKRYPVLYLHDGQNLFDAATSFAGEWGVDETLDSSGKGFIVVGIDNGGLKRMNEYNPNDHERFGKGEGREYLAFLARTLKPYIDRHYRTKSDLKHTSIAGSSMGGLISFYAGILYPDVFGNIGVFSPSFWIDPSLDSVIGQKVNNRLNKRQRYYFYAGQLEGQEMVPDTYKIANHLERLTGQKYPVRVNENGRHNEPAWRQEFPRFIEWLSVEVN</sequence>
<dbReference type="GO" id="GO:2001070">
    <property type="term" value="F:starch binding"/>
    <property type="evidence" value="ECO:0007669"/>
    <property type="project" value="InterPro"/>
</dbReference>
<dbReference type="Pfam" id="PF00756">
    <property type="entry name" value="Esterase"/>
    <property type="match status" value="1"/>
</dbReference>
<dbReference type="STRING" id="1349421.OI18_19850"/>
<evidence type="ECO:0000259" key="2">
    <source>
        <dbReference type="SMART" id="SM01065"/>
    </source>
</evidence>
<dbReference type="SMART" id="SM01065">
    <property type="entry name" value="CBM_2"/>
    <property type="match status" value="1"/>
</dbReference>
<keyword evidence="1" id="KW-0732">Signal</keyword>
<dbReference type="SUPFAM" id="SSF53474">
    <property type="entry name" value="alpha/beta-Hydrolases"/>
    <property type="match status" value="1"/>
</dbReference>
<dbReference type="InterPro" id="IPR014756">
    <property type="entry name" value="Ig_E-set"/>
</dbReference>
<feature type="domain" description="CBM20" evidence="2">
    <location>
        <begin position="23"/>
        <end position="116"/>
    </location>
</feature>
<dbReference type="AlphaFoldDB" id="A0A0C1KZA4"/>